<evidence type="ECO:0000313" key="2">
    <source>
        <dbReference type="Proteomes" id="UP000193061"/>
    </source>
</evidence>
<organism evidence="1 2">
    <name type="scientific">Roseovarius albus</name>
    <dbReference type="NCBI Taxonomy" id="1247867"/>
    <lineage>
        <taxon>Bacteria</taxon>
        <taxon>Pseudomonadati</taxon>
        <taxon>Pseudomonadota</taxon>
        <taxon>Alphaproteobacteria</taxon>
        <taxon>Rhodobacterales</taxon>
        <taxon>Roseobacteraceae</taxon>
        <taxon>Roseovarius</taxon>
    </lineage>
</organism>
<dbReference type="OrthoDB" id="9811366at2"/>
<proteinExistence type="predicted"/>
<sequence>MKTDDKRVDDGTKGERKLVGGFTSSPVLNQIIHDKIQSDRFFEAEDRLSNHFGTEAAQ</sequence>
<accession>A0A1X6ZXG5</accession>
<dbReference type="RefSeq" id="WP_159454079.1">
    <property type="nucleotide sequence ID" value="NZ_FWFX01000012.1"/>
</dbReference>
<dbReference type="Proteomes" id="UP000193061">
    <property type="component" value="Unassembled WGS sequence"/>
</dbReference>
<keyword evidence="2" id="KW-1185">Reference proteome</keyword>
<dbReference type="AlphaFoldDB" id="A0A1X6ZXG5"/>
<name>A0A1X6ZXG5_9RHOB</name>
<reference evidence="1 2" key="1">
    <citation type="submission" date="2017-03" db="EMBL/GenBank/DDBJ databases">
        <authorList>
            <person name="Afonso C.L."/>
            <person name="Miller P.J."/>
            <person name="Scott M.A."/>
            <person name="Spackman E."/>
            <person name="Goraichik I."/>
            <person name="Dimitrov K.M."/>
            <person name="Suarez D.L."/>
            <person name="Swayne D.E."/>
        </authorList>
    </citation>
    <scope>NUCLEOTIDE SEQUENCE [LARGE SCALE GENOMIC DNA]</scope>
    <source>
        <strain evidence="1 2">CECT 7450</strain>
    </source>
</reference>
<dbReference type="EMBL" id="FWFX01000012">
    <property type="protein sequence ID" value="SLN64052.1"/>
    <property type="molecule type" value="Genomic_DNA"/>
</dbReference>
<protein>
    <submittedName>
        <fullName evidence="1">Uncharacterized protein</fullName>
    </submittedName>
</protein>
<evidence type="ECO:0000313" key="1">
    <source>
        <dbReference type="EMBL" id="SLN64052.1"/>
    </source>
</evidence>
<gene>
    <name evidence="1" type="ORF">ROA7450_03374</name>
</gene>